<evidence type="ECO:0000256" key="1">
    <source>
        <dbReference type="ARBA" id="ARBA00004141"/>
    </source>
</evidence>
<evidence type="ECO:0000256" key="13">
    <source>
        <dbReference type="SAM" id="Phobius"/>
    </source>
</evidence>
<reference evidence="14" key="1">
    <citation type="submission" date="2021-01" db="UniProtKB">
        <authorList>
            <consortium name="EnsemblMetazoa"/>
        </authorList>
    </citation>
    <scope>IDENTIFICATION</scope>
</reference>
<dbReference type="Gene3D" id="1.10.287.770">
    <property type="entry name" value="YojJ-like"/>
    <property type="match status" value="1"/>
</dbReference>
<feature type="region of interest" description="Disordered" evidence="12">
    <location>
        <begin position="21"/>
        <end position="40"/>
    </location>
</feature>
<name>A0A7M5WIX4_9CNID</name>
<proteinExistence type="inferred from homology"/>
<keyword evidence="2 11" id="KW-0813">Transport</keyword>
<evidence type="ECO:0000256" key="10">
    <source>
        <dbReference type="ARBA" id="ARBA00023303"/>
    </source>
</evidence>
<evidence type="ECO:0000313" key="14">
    <source>
        <dbReference type="EnsemblMetazoa" id="CLYHEMP002896.1"/>
    </source>
</evidence>
<comment type="subcellular location">
    <subcellularLocation>
        <location evidence="1">Membrane</location>
        <topology evidence="1">Multi-pass membrane protein</topology>
    </subcellularLocation>
</comment>
<protein>
    <submittedName>
        <fullName evidence="14">Uncharacterized protein</fullName>
    </submittedName>
</protein>
<dbReference type="PANTHER" id="PTHR11690:SF300">
    <property type="entry name" value="PICKPOCKET PROTEIN 19"/>
    <property type="match status" value="1"/>
</dbReference>
<evidence type="ECO:0000256" key="12">
    <source>
        <dbReference type="SAM" id="MobiDB-lite"/>
    </source>
</evidence>
<accession>A0A7M5WIX4</accession>
<dbReference type="PANTHER" id="PTHR11690">
    <property type="entry name" value="AMILORIDE-SENSITIVE SODIUM CHANNEL-RELATED"/>
    <property type="match status" value="1"/>
</dbReference>
<evidence type="ECO:0000256" key="2">
    <source>
        <dbReference type="ARBA" id="ARBA00022448"/>
    </source>
</evidence>
<dbReference type="Pfam" id="PF00858">
    <property type="entry name" value="ASC"/>
    <property type="match status" value="1"/>
</dbReference>
<keyword evidence="5 13" id="KW-1133">Transmembrane helix</keyword>
<comment type="similarity">
    <text evidence="11">Belongs to the amiloride-sensitive sodium channel (TC 1.A.6) family.</text>
</comment>
<dbReference type="RefSeq" id="XP_066930285.1">
    <property type="nucleotide sequence ID" value="XM_067074184.1"/>
</dbReference>
<dbReference type="GeneID" id="136817851"/>
<evidence type="ECO:0000256" key="8">
    <source>
        <dbReference type="ARBA" id="ARBA00023136"/>
    </source>
</evidence>
<dbReference type="PRINTS" id="PR01078">
    <property type="entry name" value="AMINACHANNEL"/>
</dbReference>
<evidence type="ECO:0000256" key="7">
    <source>
        <dbReference type="ARBA" id="ARBA00023065"/>
    </source>
</evidence>
<keyword evidence="9 11" id="KW-0739">Sodium transport</keyword>
<feature type="compositionally biased region" description="Basic and acidic residues" evidence="12">
    <location>
        <begin position="25"/>
        <end position="38"/>
    </location>
</feature>
<evidence type="ECO:0000256" key="6">
    <source>
        <dbReference type="ARBA" id="ARBA00023053"/>
    </source>
</evidence>
<feature type="transmembrane region" description="Helical" evidence="13">
    <location>
        <begin position="187"/>
        <end position="206"/>
    </location>
</feature>
<organism evidence="14 15">
    <name type="scientific">Clytia hemisphaerica</name>
    <dbReference type="NCBI Taxonomy" id="252671"/>
    <lineage>
        <taxon>Eukaryota</taxon>
        <taxon>Metazoa</taxon>
        <taxon>Cnidaria</taxon>
        <taxon>Hydrozoa</taxon>
        <taxon>Hydroidolina</taxon>
        <taxon>Leptothecata</taxon>
        <taxon>Obeliida</taxon>
        <taxon>Clytiidae</taxon>
        <taxon>Clytia</taxon>
    </lineage>
</organism>
<evidence type="ECO:0000256" key="11">
    <source>
        <dbReference type="RuleBase" id="RU000679"/>
    </source>
</evidence>
<feature type="region of interest" description="Disordered" evidence="12">
    <location>
        <begin position="628"/>
        <end position="648"/>
    </location>
</feature>
<evidence type="ECO:0000313" key="15">
    <source>
        <dbReference type="Proteomes" id="UP000594262"/>
    </source>
</evidence>
<keyword evidence="3 11" id="KW-0894">Sodium channel</keyword>
<dbReference type="InterPro" id="IPR001873">
    <property type="entry name" value="ENaC"/>
</dbReference>
<evidence type="ECO:0000256" key="5">
    <source>
        <dbReference type="ARBA" id="ARBA00022989"/>
    </source>
</evidence>
<dbReference type="OrthoDB" id="6502088at2759"/>
<keyword evidence="10 11" id="KW-0407">Ion channel</keyword>
<dbReference type="Proteomes" id="UP000594262">
    <property type="component" value="Unplaced"/>
</dbReference>
<evidence type="ECO:0000256" key="4">
    <source>
        <dbReference type="ARBA" id="ARBA00022692"/>
    </source>
</evidence>
<keyword evidence="7 11" id="KW-0406">Ion transport</keyword>
<evidence type="ECO:0000256" key="9">
    <source>
        <dbReference type="ARBA" id="ARBA00023201"/>
    </source>
</evidence>
<evidence type="ECO:0000256" key="3">
    <source>
        <dbReference type="ARBA" id="ARBA00022461"/>
    </source>
</evidence>
<dbReference type="GO" id="GO:0015280">
    <property type="term" value="F:ligand-gated sodium channel activity"/>
    <property type="evidence" value="ECO:0007669"/>
    <property type="project" value="TreeGrafter"/>
</dbReference>
<keyword evidence="15" id="KW-1185">Reference proteome</keyword>
<sequence>MFAFRRAQNFRRLSSSNNEELSMEMIDRDESQSSKENDPFIQDIEETDVLKKANGTSNDESTQNFPSVLKRENKPPLLRFAASVKKVRENTGQVVENTEVDDELLSPSQRTLKKPKTPTTPMKDAATNVKNVKSAVTFMQKASLRSSLKKKLRKIAEERLTIRQIFRRYVDQSTLHGFRYIVSDSYYVRRFLWACLMILGAVYFIIKLKQGIIEYFSYPFSTLSTMEYVKESLPLPAITFCSVNQFKLSRLEESPLMYRLYKENRLPLPRNWSDPGFDISGEELHEQLKNVSLNIDDIFKHCDWIKRDTAHPLVPPRVCHSGNFTSHFSKSGQICFTLNSGKDNHTKLEVNHFGINDGYEAMFDFNNQDVIPFEDYTGIHVIIHDPNELPTDKVGFLISPGFKVYVNLKRVEVNNLEPPYSTKCGEKQLKYYETYSQSACLMEKLTDFVGEKCGCRELYMPDNNLPYCSLRETFSCAYPMKESFNQYEARLECPIDCQVVEYQTTITDSRFLHNPPTGLEPAIIKQHLAVKKQNKSHILDLHNSMNHRELEHYVEDNLVEVIFFFGEMSKTIHTQEASFDFYQFLGDMGGEIGLMLGASLLTFFEFIDLFAFLGYHQLLRLQKRWTNDDEENKEEEEVQGEDFEEEVD</sequence>
<dbReference type="Gene3D" id="2.60.470.10">
    <property type="entry name" value="Acid-sensing ion channels like domains"/>
    <property type="match status" value="1"/>
</dbReference>
<dbReference type="GO" id="GO:0005886">
    <property type="term" value="C:plasma membrane"/>
    <property type="evidence" value="ECO:0007669"/>
    <property type="project" value="TreeGrafter"/>
</dbReference>
<dbReference type="AlphaFoldDB" id="A0A7M5WIX4"/>
<keyword evidence="6" id="KW-0915">Sodium</keyword>
<keyword evidence="4 11" id="KW-0812">Transmembrane</keyword>
<keyword evidence="8 13" id="KW-0472">Membrane</keyword>
<dbReference type="EnsemblMetazoa" id="CLYHEMT002896.1">
    <property type="protein sequence ID" value="CLYHEMP002896.1"/>
    <property type="gene ID" value="CLYHEMG002896"/>
</dbReference>
<feature type="transmembrane region" description="Helical" evidence="13">
    <location>
        <begin position="592"/>
        <end position="615"/>
    </location>
</feature>